<feature type="transmembrane region" description="Helical" evidence="1">
    <location>
        <begin position="72"/>
        <end position="95"/>
    </location>
</feature>
<name>A0ABV4DQ03_9LACO</name>
<feature type="transmembrane region" description="Helical" evidence="1">
    <location>
        <begin position="30"/>
        <end position="51"/>
    </location>
</feature>
<evidence type="ECO:0000256" key="1">
    <source>
        <dbReference type="SAM" id="Phobius"/>
    </source>
</evidence>
<keyword evidence="3" id="KW-1185">Reference proteome</keyword>
<comment type="caution">
    <text evidence="2">The sequence shown here is derived from an EMBL/GenBank/DDBJ whole genome shotgun (WGS) entry which is preliminary data.</text>
</comment>
<keyword evidence="1" id="KW-0812">Transmembrane</keyword>
<proteinExistence type="predicted"/>
<gene>
    <name evidence="2" type="ORF">AALT52_06540</name>
</gene>
<evidence type="ECO:0000313" key="3">
    <source>
        <dbReference type="Proteomes" id="UP001565236"/>
    </source>
</evidence>
<evidence type="ECO:0000313" key="2">
    <source>
        <dbReference type="EMBL" id="MEY8662542.1"/>
    </source>
</evidence>
<organism evidence="2 3">
    <name type="scientific">Ligilactobacillus faecis</name>
    <dbReference type="NCBI Taxonomy" id="762833"/>
    <lineage>
        <taxon>Bacteria</taxon>
        <taxon>Bacillati</taxon>
        <taxon>Bacillota</taxon>
        <taxon>Bacilli</taxon>
        <taxon>Lactobacillales</taxon>
        <taxon>Lactobacillaceae</taxon>
        <taxon>Ligilactobacillus</taxon>
    </lineage>
</organism>
<reference evidence="2 3" key="1">
    <citation type="submission" date="2024-03" db="EMBL/GenBank/DDBJ databases">
        <title>Mouse gut bacterial collection (mGBC) of GemPharmatech.</title>
        <authorList>
            <person name="He Y."/>
            <person name="Dong L."/>
            <person name="Wu D."/>
            <person name="Gao X."/>
            <person name="Lin Z."/>
        </authorList>
    </citation>
    <scope>NUCLEOTIDE SEQUENCE [LARGE SCALE GENOMIC DNA]</scope>
    <source>
        <strain evidence="2 3">15-30</strain>
    </source>
</reference>
<dbReference type="Proteomes" id="UP001565236">
    <property type="component" value="Unassembled WGS sequence"/>
</dbReference>
<accession>A0ABV4DQ03</accession>
<sequence length="96" mass="10481">MNKRLWFAIALLLSVILIMCSTYTGIMIFAVIGYLLMSILFLSASFSLLVLKQTSILTGGKSIPWEKTSGALKASMLVCGLGTFAAGLYIIFVYLF</sequence>
<keyword evidence="1" id="KW-1133">Transmembrane helix</keyword>
<keyword evidence="1" id="KW-0472">Membrane</keyword>
<dbReference type="EMBL" id="JBCLUF010000020">
    <property type="protein sequence ID" value="MEY8662542.1"/>
    <property type="molecule type" value="Genomic_DNA"/>
</dbReference>
<dbReference type="RefSeq" id="WP_369942174.1">
    <property type="nucleotide sequence ID" value="NZ_JBCLUF010000020.1"/>
</dbReference>
<protein>
    <submittedName>
        <fullName evidence="2">Uncharacterized protein</fullName>
    </submittedName>
</protein>